<feature type="region of interest" description="Disordered" evidence="1">
    <location>
        <begin position="1"/>
        <end position="32"/>
    </location>
</feature>
<keyword evidence="3" id="KW-1185">Reference proteome</keyword>
<feature type="non-terminal residue" evidence="2">
    <location>
        <position position="151"/>
    </location>
</feature>
<organism evidence="2 3">
    <name type="scientific">Sphaeroforma arctica JP610</name>
    <dbReference type="NCBI Taxonomy" id="667725"/>
    <lineage>
        <taxon>Eukaryota</taxon>
        <taxon>Ichthyosporea</taxon>
        <taxon>Ichthyophonida</taxon>
        <taxon>Sphaeroforma</taxon>
    </lineage>
</organism>
<protein>
    <submittedName>
        <fullName evidence="2">Uncharacterized protein</fullName>
    </submittedName>
</protein>
<sequence length="151" mass="16533">LPAIKLTHDLPVTSSPVESSRRRQPENITSTDGRQWKTVWRGTSSTTEINEAINVELCPLAISTDTVRLVFDSTDADTSHGVELDSVRCFGNKELGQQVAATVTDPDWRVYYQPGQPSNSTKDILLNFMIRPCGSGESSAVTVSLQSVVRP</sequence>
<gene>
    <name evidence="2" type="ORF">SARC_14110</name>
</gene>
<evidence type="ECO:0000313" key="3">
    <source>
        <dbReference type="Proteomes" id="UP000054560"/>
    </source>
</evidence>
<dbReference type="EMBL" id="KQ245754">
    <property type="protein sequence ID" value="KNC73333.1"/>
    <property type="molecule type" value="Genomic_DNA"/>
</dbReference>
<reference evidence="2 3" key="1">
    <citation type="submission" date="2011-02" db="EMBL/GenBank/DDBJ databases">
        <title>The Genome Sequence of Sphaeroforma arctica JP610.</title>
        <authorList>
            <consortium name="The Broad Institute Genome Sequencing Platform"/>
            <person name="Russ C."/>
            <person name="Cuomo C."/>
            <person name="Young S.K."/>
            <person name="Zeng Q."/>
            <person name="Gargeya S."/>
            <person name="Alvarado L."/>
            <person name="Berlin A."/>
            <person name="Chapman S.B."/>
            <person name="Chen Z."/>
            <person name="Freedman E."/>
            <person name="Gellesch M."/>
            <person name="Goldberg J."/>
            <person name="Griggs A."/>
            <person name="Gujja S."/>
            <person name="Heilman E."/>
            <person name="Heiman D."/>
            <person name="Howarth C."/>
            <person name="Mehta T."/>
            <person name="Neiman D."/>
            <person name="Pearson M."/>
            <person name="Roberts A."/>
            <person name="Saif S."/>
            <person name="Shea T."/>
            <person name="Shenoy N."/>
            <person name="Sisk P."/>
            <person name="Stolte C."/>
            <person name="Sykes S."/>
            <person name="White J."/>
            <person name="Yandava C."/>
            <person name="Burger G."/>
            <person name="Gray M.W."/>
            <person name="Holland P.W.H."/>
            <person name="King N."/>
            <person name="Lang F.B.F."/>
            <person name="Roger A.J."/>
            <person name="Ruiz-Trillo I."/>
            <person name="Haas B."/>
            <person name="Nusbaum C."/>
            <person name="Birren B."/>
        </authorList>
    </citation>
    <scope>NUCLEOTIDE SEQUENCE [LARGE SCALE GENOMIC DNA]</scope>
    <source>
        <strain evidence="2 3">JP610</strain>
    </source>
</reference>
<name>A0A0L0FB61_9EUKA</name>
<accession>A0A0L0FB61</accession>
<dbReference type="Proteomes" id="UP000054560">
    <property type="component" value="Unassembled WGS sequence"/>
</dbReference>
<feature type="non-terminal residue" evidence="2">
    <location>
        <position position="1"/>
    </location>
</feature>
<dbReference type="AlphaFoldDB" id="A0A0L0FB61"/>
<dbReference type="GeneID" id="25914614"/>
<evidence type="ECO:0000313" key="2">
    <source>
        <dbReference type="EMBL" id="KNC73333.1"/>
    </source>
</evidence>
<evidence type="ECO:0000256" key="1">
    <source>
        <dbReference type="SAM" id="MobiDB-lite"/>
    </source>
</evidence>
<proteinExistence type="predicted"/>
<dbReference type="RefSeq" id="XP_014147235.1">
    <property type="nucleotide sequence ID" value="XM_014291760.1"/>
</dbReference>